<keyword evidence="9" id="KW-1185">Reference proteome</keyword>
<dbReference type="InterPro" id="IPR036259">
    <property type="entry name" value="MFS_trans_sf"/>
</dbReference>
<evidence type="ECO:0000256" key="5">
    <source>
        <dbReference type="ARBA" id="ARBA00022989"/>
    </source>
</evidence>
<dbReference type="InterPro" id="IPR011701">
    <property type="entry name" value="MFS"/>
</dbReference>
<dbReference type="AlphaFoldDB" id="A0A6L3V5R1"/>
<evidence type="ECO:0000313" key="8">
    <source>
        <dbReference type="EMBL" id="KAB2330762.1"/>
    </source>
</evidence>
<feature type="transmembrane region" description="Helical" evidence="7">
    <location>
        <begin position="234"/>
        <end position="257"/>
    </location>
</feature>
<dbReference type="OrthoDB" id="9803968at2"/>
<keyword evidence="5 7" id="KW-1133">Transmembrane helix</keyword>
<keyword evidence="2" id="KW-0813">Transport</keyword>
<feature type="transmembrane region" description="Helical" evidence="7">
    <location>
        <begin position="107"/>
        <end position="133"/>
    </location>
</feature>
<evidence type="ECO:0000313" key="9">
    <source>
        <dbReference type="Proteomes" id="UP000481030"/>
    </source>
</evidence>
<evidence type="ECO:0000256" key="1">
    <source>
        <dbReference type="ARBA" id="ARBA00004651"/>
    </source>
</evidence>
<dbReference type="SUPFAM" id="SSF103473">
    <property type="entry name" value="MFS general substrate transporter"/>
    <property type="match status" value="1"/>
</dbReference>
<evidence type="ECO:0000256" key="7">
    <source>
        <dbReference type="SAM" id="Phobius"/>
    </source>
</evidence>
<reference evidence="8 9" key="1">
    <citation type="journal article" date="2016" name="Antonie Van Leeuwenhoek">
        <title>Bacillus depressus sp. nov., isolated from soil of a sunflower field.</title>
        <authorList>
            <person name="Wei X."/>
            <person name="Xin D."/>
            <person name="Xin Y."/>
            <person name="Zhang H."/>
            <person name="Wang T."/>
            <person name="Zhang J."/>
        </authorList>
    </citation>
    <scope>NUCLEOTIDE SEQUENCE [LARGE SCALE GENOMIC DNA]</scope>
    <source>
        <strain evidence="8 9">BZ1</strain>
    </source>
</reference>
<dbReference type="Proteomes" id="UP000481030">
    <property type="component" value="Unassembled WGS sequence"/>
</dbReference>
<dbReference type="GO" id="GO:0005886">
    <property type="term" value="C:plasma membrane"/>
    <property type="evidence" value="ECO:0007669"/>
    <property type="project" value="UniProtKB-SubCell"/>
</dbReference>
<dbReference type="GO" id="GO:0022857">
    <property type="term" value="F:transmembrane transporter activity"/>
    <property type="evidence" value="ECO:0007669"/>
    <property type="project" value="InterPro"/>
</dbReference>
<comment type="caution">
    <text evidence="8">The sequence shown here is derived from an EMBL/GenBank/DDBJ whole genome shotgun (WGS) entry which is preliminary data.</text>
</comment>
<feature type="transmembrane region" description="Helical" evidence="7">
    <location>
        <begin position="66"/>
        <end position="87"/>
    </location>
</feature>
<feature type="transmembrane region" description="Helical" evidence="7">
    <location>
        <begin position="34"/>
        <end position="54"/>
    </location>
</feature>
<feature type="transmembrane region" description="Helical" evidence="7">
    <location>
        <begin position="269"/>
        <end position="287"/>
    </location>
</feature>
<protein>
    <submittedName>
        <fullName evidence="8">Lysophospholipid transporter LplT</fullName>
    </submittedName>
</protein>
<feature type="transmembrane region" description="Helical" evidence="7">
    <location>
        <begin position="299"/>
        <end position="317"/>
    </location>
</feature>
<sequence length="418" mass="45984">MELQTKYIRERVSYIYLKGGEKVLIQKPINSLNITQFLSAFADSVIIIIIAFMLKESLGTNDDHNPYIFLVETFFLFSYVLFAPFVGTFADRNAKSKVLFTGNTVKVIGILLLILGFNSALSYGVIGLGAAIYGPAKYGILKELTKGNKELLDANGKLEGFTILAIILGTVVGGILSSYSGFGKFFCLGIYILSVLLALKIPAKEGNKQLNYQKEALQFFQDVKFAFQNPRLSFTLVGGGAFWMISVVIKNALFLWIPLHLGIKSGFPLSLIIGMTAIGIVIGSLLAKKYTSIEKFYRANIYGFVVAGLAIIFPLIYGHHVVAQIFVCILLLGLGIFAGLFIIPLNATLQEEGSGTLGVGKTIAVQNFVNNTMMLFGTYTVYLLNTRYGFSVTTSLVTFGFIYFLLIILLSYQSKKFK</sequence>
<dbReference type="Gene3D" id="1.20.1250.20">
    <property type="entry name" value="MFS general substrate transporter like domains"/>
    <property type="match status" value="1"/>
</dbReference>
<feature type="transmembrane region" description="Helical" evidence="7">
    <location>
        <begin position="154"/>
        <end position="176"/>
    </location>
</feature>
<feature type="transmembrane region" description="Helical" evidence="7">
    <location>
        <begin position="323"/>
        <end position="343"/>
    </location>
</feature>
<keyword evidence="3" id="KW-1003">Cell membrane</keyword>
<name>A0A6L3V5R1_9BACI</name>
<evidence type="ECO:0000256" key="4">
    <source>
        <dbReference type="ARBA" id="ARBA00022692"/>
    </source>
</evidence>
<proteinExistence type="predicted"/>
<keyword evidence="4 7" id="KW-0812">Transmembrane</keyword>
<evidence type="ECO:0000256" key="2">
    <source>
        <dbReference type="ARBA" id="ARBA00022448"/>
    </source>
</evidence>
<dbReference type="PANTHER" id="PTHR43266">
    <property type="entry name" value="MACROLIDE-EFFLUX PROTEIN"/>
    <property type="match status" value="1"/>
</dbReference>
<dbReference type="PANTHER" id="PTHR43266:SF2">
    <property type="entry name" value="MAJOR FACILITATOR SUPERFAMILY (MFS) PROFILE DOMAIN-CONTAINING PROTEIN"/>
    <property type="match status" value="1"/>
</dbReference>
<organism evidence="8 9">
    <name type="scientific">Cytobacillus depressus</name>
    <dbReference type="NCBI Taxonomy" id="1602942"/>
    <lineage>
        <taxon>Bacteria</taxon>
        <taxon>Bacillati</taxon>
        <taxon>Bacillota</taxon>
        <taxon>Bacilli</taxon>
        <taxon>Bacillales</taxon>
        <taxon>Bacillaceae</taxon>
        <taxon>Cytobacillus</taxon>
    </lineage>
</organism>
<dbReference type="EMBL" id="WBOS01000013">
    <property type="protein sequence ID" value="KAB2330762.1"/>
    <property type="molecule type" value="Genomic_DNA"/>
</dbReference>
<gene>
    <name evidence="8" type="primary">lplT</name>
    <name evidence="8" type="ORF">F7731_19365</name>
</gene>
<feature type="transmembrane region" description="Helical" evidence="7">
    <location>
        <begin position="390"/>
        <end position="412"/>
    </location>
</feature>
<feature type="transmembrane region" description="Helical" evidence="7">
    <location>
        <begin position="364"/>
        <end position="384"/>
    </location>
</feature>
<keyword evidence="6 7" id="KW-0472">Membrane</keyword>
<evidence type="ECO:0000256" key="3">
    <source>
        <dbReference type="ARBA" id="ARBA00022475"/>
    </source>
</evidence>
<dbReference type="NCBIfam" id="NF008397">
    <property type="entry name" value="PRK11195.1"/>
    <property type="match status" value="1"/>
</dbReference>
<comment type="subcellular location">
    <subcellularLocation>
        <location evidence="1">Cell membrane</location>
        <topology evidence="1">Multi-pass membrane protein</topology>
    </subcellularLocation>
</comment>
<evidence type="ECO:0000256" key="6">
    <source>
        <dbReference type="ARBA" id="ARBA00023136"/>
    </source>
</evidence>
<dbReference type="Pfam" id="PF07690">
    <property type="entry name" value="MFS_1"/>
    <property type="match status" value="1"/>
</dbReference>
<accession>A0A6L3V5R1</accession>